<reference evidence="1" key="1">
    <citation type="submission" date="2023-11" db="EMBL/GenBank/DDBJ databases">
        <authorList>
            <person name="De Vega J J."/>
            <person name="De Vega J J."/>
        </authorList>
    </citation>
    <scope>NUCLEOTIDE SEQUENCE</scope>
</reference>
<keyword evidence="2" id="KW-1185">Reference proteome</keyword>
<name>A0AAD2HXS7_9AGAR</name>
<sequence>MVRWELLLERECLLRGRVPTQPALQSIKHLMHWHSCLASHYKPICLMRLDMTACTGWTVEIRMSQLFSLRQIVINVTHNEKFIL</sequence>
<protein>
    <submittedName>
        <fullName evidence="1">Uncharacterized protein</fullName>
    </submittedName>
</protein>
<evidence type="ECO:0000313" key="1">
    <source>
        <dbReference type="EMBL" id="CAK5282543.1"/>
    </source>
</evidence>
<dbReference type="EMBL" id="CAVNYO010000455">
    <property type="protein sequence ID" value="CAK5282543.1"/>
    <property type="molecule type" value="Genomic_DNA"/>
</dbReference>
<gene>
    <name evidence="1" type="ORF">MYCIT1_LOCUS34363</name>
</gene>
<evidence type="ECO:0000313" key="2">
    <source>
        <dbReference type="Proteomes" id="UP001295794"/>
    </source>
</evidence>
<dbReference type="Proteomes" id="UP001295794">
    <property type="component" value="Unassembled WGS sequence"/>
</dbReference>
<comment type="caution">
    <text evidence="1">The sequence shown here is derived from an EMBL/GenBank/DDBJ whole genome shotgun (WGS) entry which is preliminary data.</text>
</comment>
<accession>A0AAD2HXS7</accession>
<proteinExistence type="predicted"/>
<dbReference type="AlphaFoldDB" id="A0AAD2HXS7"/>
<organism evidence="1 2">
    <name type="scientific">Mycena citricolor</name>
    <dbReference type="NCBI Taxonomy" id="2018698"/>
    <lineage>
        <taxon>Eukaryota</taxon>
        <taxon>Fungi</taxon>
        <taxon>Dikarya</taxon>
        <taxon>Basidiomycota</taxon>
        <taxon>Agaricomycotina</taxon>
        <taxon>Agaricomycetes</taxon>
        <taxon>Agaricomycetidae</taxon>
        <taxon>Agaricales</taxon>
        <taxon>Marasmiineae</taxon>
        <taxon>Mycenaceae</taxon>
        <taxon>Mycena</taxon>
    </lineage>
</organism>